<dbReference type="EMBL" id="VIAQ01000012">
    <property type="protein sequence ID" value="TQD26464.1"/>
    <property type="molecule type" value="Genomic_DNA"/>
</dbReference>
<evidence type="ECO:0000256" key="1">
    <source>
        <dbReference type="SAM" id="Phobius"/>
    </source>
</evidence>
<dbReference type="Proteomes" id="UP000319335">
    <property type="component" value="Unassembled WGS sequence"/>
</dbReference>
<feature type="transmembrane region" description="Helical" evidence="1">
    <location>
        <begin position="6"/>
        <end position="24"/>
    </location>
</feature>
<proteinExistence type="predicted"/>
<organism evidence="2 3">
    <name type="scientific">Methanolobus vulcani</name>
    <dbReference type="NCBI Taxonomy" id="38026"/>
    <lineage>
        <taxon>Archaea</taxon>
        <taxon>Methanobacteriati</taxon>
        <taxon>Methanobacteriota</taxon>
        <taxon>Stenosarchaea group</taxon>
        <taxon>Methanomicrobia</taxon>
        <taxon>Methanosarcinales</taxon>
        <taxon>Methanosarcinaceae</taxon>
        <taxon>Methanolobus</taxon>
    </lineage>
</organism>
<protein>
    <submittedName>
        <fullName evidence="2">CcmD family protein</fullName>
    </submittedName>
</protein>
<accession>A0A7Z8KPQ5</accession>
<reference evidence="2 3" key="1">
    <citation type="submission" date="2019-06" db="EMBL/GenBank/DDBJ databases">
        <title>Draft genome sequence of Methanolobus vulcani B1d.</title>
        <authorList>
            <person name="Creighbaum A.J."/>
            <person name="Ticak T."/>
            <person name="Hariraju D."/>
            <person name="Arivett B.A."/>
            <person name="Ferguson D.J.Jr."/>
        </authorList>
    </citation>
    <scope>NUCLEOTIDE SEQUENCE [LARGE SCALE GENOMIC DNA]</scope>
    <source>
        <strain evidence="2 3">B1d</strain>
    </source>
</reference>
<evidence type="ECO:0000313" key="3">
    <source>
        <dbReference type="Proteomes" id="UP000319335"/>
    </source>
</evidence>
<evidence type="ECO:0000313" key="2">
    <source>
        <dbReference type="EMBL" id="TQD26464.1"/>
    </source>
</evidence>
<keyword evidence="1" id="KW-0812">Transmembrane</keyword>
<gene>
    <name evidence="2" type="ORF">FKV42_06620</name>
</gene>
<sequence>MGALEIAFAITWITLMLYLAYIISSRRKLMRQFSRIEK</sequence>
<name>A0A7Z8KPQ5_9EURY</name>
<dbReference type="AlphaFoldDB" id="A0A7Z8KPQ5"/>
<dbReference type="OrthoDB" id="124650at2157"/>
<dbReference type="NCBIfam" id="TIGR04391">
    <property type="entry name" value="CcmD_alt_fam"/>
    <property type="match status" value="1"/>
</dbReference>
<dbReference type="RefSeq" id="WP_154809495.1">
    <property type="nucleotide sequence ID" value="NZ_VIAQ01000012.1"/>
</dbReference>
<keyword evidence="1" id="KW-0472">Membrane</keyword>
<keyword evidence="3" id="KW-1185">Reference proteome</keyword>
<dbReference type="InterPro" id="IPR030888">
    <property type="entry name" value="Put_ccm"/>
</dbReference>
<keyword evidence="1" id="KW-1133">Transmembrane helix</keyword>
<comment type="caution">
    <text evidence="2">The sequence shown here is derived from an EMBL/GenBank/DDBJ whole genome shotgun (WGS) entry which is preliminary data.</text>
</comment>